<dbReference type="InterPro" id="IPR041700">
    <property type="entry name" value="OMP_b-brl_3"/>
</dbReference>
<dbReference type="Pfam" id="PF07715">
    <property type="entry name" value="Plug"/>
    <property type="match status" value="1"/>
</dbReference>
<keyword evidence="2" id="KW-0472">Membrane</keyword>
<feature type="signal peptide" evidence="4">
    <location>
        <begin position="1"/>
        <end position="22"/>
    </location>
</feature>
<dbReference type="Proteomes" id="UP000253606">
    <property type="component" value="Chromosome"/>
</dbReference>
<dbReference type="EMBL" id="CP030840">
    <property type="protein sequence ID" value="AXC13012.1"/>
    <property type="molecule type" value="Genomic_DNA"/>
</dbReference>
<name>A0A2Z5G1R5_9BACT</name>
<evidence type="ECO:0000313" key="8">
    <source>
        <dbReference type="Proteomes" id="UP000253606"/>
    </source>
</evidence>
<feature type="domain" description="TonB-dependent receptor plug" evidence="5">
    <location>
        <begin position="135"/>
        <end position="231"/>
    </location>
</feature>
<dbReference type="Pfam" id="PF14905">
    <property type="entry name" value="OMP_b-brl_3"/>
    <property type="match status" value="1"/>
</dbReference>
<accession>A0A2Z5G1R5</accession>
<dbReference type="InterPro" id="IPR012910">
    <property type="entry name" value="Plug_dom"/>
</dbReference>
<dbReference type="PANTHER" id="PTHR40980">
    <property type="entry name" value="PLUG DOMAIN-CONTAINING PROTEIN"/>
    <property type="match status" value="1"/>
</dbReference>
<evidence type="ECO:0000256" key="4">
    <source>
        <dbReference type="SAM" id="SignalP"/>
    </source>
</evidence>
<gene>
    <name evidence="7" type="ORF">ACPOL_3733</name>
</gene>
<dbReference type="Gene3D" id="2.170.130.10">
    <property type="entry name" value="TonB-dependent receptor, plug domain"/>
    <property type="match status" value="1"/>
</dbReference>
<dbReference type="Gene3D" id="2.40.170.20">
    <property type="entry name" value="TonB-dependent receptor, beta-barrel domain"/>
    <property type="match status" value="1"/>
</dbReference>
<organism evidence="7 8">
    <name type="scientific">Acidisarcina polymorpha</name>
    <dbReference type="NCBI Taxonomy" id="2211140"/>
    <lineage>
        <taxon>Bacteria</taxon>
        <taxon>Pseudomonadati</taxon>
        <taxon>Acidobacteriota</taxon>
        <taxon>Terriglobia</taxon>
        <taxon>Terriglobales</taxon>
        <taxon>Acidobacteriaceae</taxon>
        <taxon>Acidisarcina</taxon>
    </lineage>
</organism>
<evidence type="ECO:0000256" key="2">
    <source>
        <dbReference type="ARBA" id="ARBA00023136"/>
    </source>
</evidence>
<keyword evidence="8" id="KW-1185">Reference proteome</keyword>
<keyword evidence="4" id="KW-0732">Signal</keyword>
<evidence type="ECO:0000259" key="5">
    <source>
        <dbReference type="Pfam" id="PF07715"/>
    </source>
</evidence>
<dbReference type="NCBIfam" id="TIGR01782">
    <property type="entry name" value="TonB-Xanth-Caul"/>
    <property type="match status" value="1"/>
</dbReference>
<protein>
    <submittedName>
        <fullName evidence="7">TonB-dependent receptor</fullName>
    </submittedName>
</protein>
<dbReference type="SUPFAM" id="SSF49464">
    <property type="entry name" value="Carboxypeptidase regulatory domain-like"/>
    <property type="match status" value="1"/>
</dbReference>
<evidence type="ECO:0000256" key="1">
    <source>
        <dbReference type="ARBA" id="ARBA00004442"/>
    </source>
</evidence>
<dbReference type="Pfam" id="PF13620">
    <property type="entry name" value="CarboxypepD_reg"/>
    <property type="match status" value="1"/>
</dbReference>
<dbReference type="InterPro" id="IPR037066">
    <property type="entry name" value="Plug_dom_sf"/>
</dbReference>
<dbReference type="SUPFAM" id="SSF56935">
    <property type="entry name" value="Porins"/>
    <property type="match status" value="1"/>
</dbReference>
<reference evidence="7 8" key="1">
    <citation type="journal article" date="2018" name="Front. Microbiol.">
        <title>Hydrolytic Capabilities as a Key to Environmental Success: Chitinolytic and Cellulolytic Acidobacteria From Acidic Sub-arctic Soils and Boreal Peatlands.</title>
        <authorList>
            <person name="Belova S.E."/>
            <person name="Ravin N.V."/>
            <person name="Pankratov T.A."/>
            <person name="Rakitin A.L."/>
            <person name="Ivanova A.A."/>
            <person name="Beletsky A.V."/>
            <person name="Mardanov A.V."/>
            <person name="Sinninghe Damste J.S."/>
            <person name="Dedysh S.N."/>
        </authorList>
    </citation>
    <scope>NUCLEOTIDE SEQUENCE [LARGE SCALE GENOMIC DNA]</scope>
    <source>
        <strain evidence="7 8">SBC82</strain>
    </source>
</reference>
<proteinExistence type="predicted"/>
<keyword evidence="3" id="KW-0998">Cell outer membrane</keyword>
<dbReference type="Gene3D" id="2.60.40.1120">
    <property type="entry name" value="Carboxypeptidase-like, regulatory domain"/>
    <property type="match status" value="1"/>
</dbReference>
<sequence length="978" mass="107139">MKIKVLLSLTLLVLFMSSYAQGQSTRGSIQGTVVDAVNAVLQGARVELQPGGQTTSSDTQGSFHFLNLVPGSYTIKVTFVGFSPYTSNVTVGTQTTTLTATLAVSNSNQQVLVTANRAHGEAEAVNRELTAENILQVLPHDIITSLPNANVADAIGRLPSVTLERDEGEGKYVQIRGTEPRFSNVTIDGVNVPSPENVRQIKLDIVPADLVESVEINKTLLAHSDGDAIGGSINLRTKTANERPTIEAFSQGGYTPIINGRTESQFGITLGRRFGATKRLGVIGGFTYDFNGRGIDDVEPVPVANQLADGSYVASYAQADLREYRYYRDRYGYAGSFDYKLTDQSNIYAHLLYSHFNNFGDRWDYNLSSVDGSTAFDAPGGAGFPGNVAFGAEQRRPVQVIGSLAIGGNQFFKNSVINYEVAVGRAATDEHGYQNATFGNSDSTAPINNVQFGVDLSKPLVPRFPVLNGVNIYDPTQYFLQKADIDYSYGPQVNVQGGAGFTENYSVGDHHGIVEFGAKFRNVHKFQNSNDIQYALNPETNPAIPFTQFPDSFRNNHYYNGGEYQFGPVTDVSTLFKFIRNNPGVIAVDPLGTLLGNAGGNFSFDEFIPAGYFSNSITMGKFELYTGLRFESTSERLQGNVVIFPADGSAPTVSNQVTHPSYVDVLPTMQLRYALPSGSSVRFVYGRGFARPDYQDLPPSLQINLATGGGSGTISAGNPNLKPTHSNNYDLLYETELKPFGLFQAGIFYKDITSPIYATQRYVVPGDSLYQEYPNYRYDQSVNGTSAWLWGFEVAYEQKFSFLPGLFSGFGFSGNYSYTDSLARGLLLRTDQPHLLRQSPNTFNLSPTYDKGSLSVRLGVTYNQANIDFYQYQNEQYQTDPKTGNPVLDGNGNPIVIPNPVPLGIKGPNGDNYFYTHTQIDLQGSYHIKGPISVYAYGLNLNNEVFGFYNGSTTNVVQREFYQPTVAAGVRWSLSREK</sequence>
<evidence type="ECO:0000313" key="7">
    <source>
        <dbReference type="EMBL" id="AXC13012.1"/>
    </source>
</evidence>
<feature type="chain" id="PRO_5016403573" evidence="4">
    <location>
        <begin position="23"/>
        <end position="978"/>
    </location>
</feature>
<keyword evidence="7" id="KW-0675">Receptor</keyword>
<dbReference type="InterPro" id="IPR010104">
    <property type="entry name" value="TonB_rcpt_bac"/>
</dbReference>
<dbReference type="AlphaFoldDB" id="A0A2Z5G1R5"/>
<evidence type="ECO:0000256" key="3">
    <source>
        <dbReference type="ARBA" id="ARBA00023237"/>
    </source>
</evidence>
<dbReference type="KEGG" id="abas:ACPOL_3733"/>
<comment type="subcellular location">
    <subcellularLocation>
        <location evidence="1">Cell outer membrane</location>
    </subcellularLocation>
</comment>
<evidence type="ECO:0000259" key="6">
    <source>
        <dbReference type="Pfam" id="PF14905"/>
    </source>
</evidence>
<feature type="domain" description="Outer membrane protein beta-barrel" evidence="6">
    <location>
        <begin position="590"/>
        <end position="882"/>
    </location>
</feature>
<dbReference type="PANTHER" id="PTHR40980:SF4">
    <property type="entry name" value="TONB-DEPENDENT RECEPTOR-LIKE BETA-BARREL DOMAIN-CONTAINING PROTEIN"/>
    <property type="match status" value="1"/>
</dbReference>
<dbReference type="InterPro" id="IPR008969">
    <property type="entry name" value="CarboxyPept-like_regulatory"/>
</dbReference>
<dbReference type="GO" id="GO:0009279">
    <property type="term" value="C:cell outer membrane"/>
    <property type="evidence" value="ECO:0007669"/>
    <property type="project" value="UniProtKB-SubCell"/>
</dbReference>
<dbReference type="RefSeq" id="WP_161557413.1">
    <property type="nucleotide sequence ID" value="NZ_CP030840.1"/>
</dbReference>
<dbReference type="InterPro" id="IPR036942">
    <property type="entry name" value="Beta-barrel_TonB_sf"/>
</dbReference>